<reference evidence="8 9" key="1">
    <citation type="submission" date="2015-03" db="EMBL/GenBank/DDBJ databases">
        <title>Genome assembly of Sandaracinus amylolyticus DSM 53668.</title>
        <authorList>
            <person name="Sharma G."/>
            <person name="Subramanian S."/>
        </authorList>
    </citation>
    <scope>NUCLEOTIDE SEQUENCE [LARGE SCALE GENOMIC DNA]</scope>
    <source>
        <strain evidence="8 9">DSM 53668</strain>
    </source>
</reference>
<dbReference type="Proteomes" id="UP000034883">
    <property type="component" value="Chromosome"/>
</dbReference>
<dbReference type="PROSITE" id="PS51007">
    <property type="entry name" value="CYTC"/>
    <property type="match status" value="1"/>
</dbReference>
<evidence type="ECO:0000256" key="5">
    <source>
        <dbReference type="ARBA" id="ARBA00023180"/>
    </source>
</evidence>
<dbReference type="InterPro" id="IPR014784">
    <property type="entry name" value="Cu2_ascorb_mOase-like_C"/>
</dbReference>
<dbReference type="PANTHER" id="PTHR10157">
    <property type="entry name" value="DOPAMINE BETA HYDROXYLASE RELATED"/>
    <property type="match status" value="1"/>
</dbReference>
<organism evidence="8 9">
    <name type="scientific">Sandaracinus amylolyticus</name>
    <dbReference type="NCBI Taxonomy" id="927083"/>
    <lineage>
        <taxon>Bacteria</taxon>
        <taxon>Pseudomonadati</taxon>
        <taxon>Myxococcota</taxon>
        <taxon>Polyangia</taxon>
        <taxon>Polyangiales</taxon>
        <taxon>Sandaracinaceae</taxon>
        <taxon>Sandaracinus</taxon>
    </lineage>
</organism>
<accession>A0A0F6W9Y5</accession>
<dbReference type="Pfam" id="PF01082">
    <property type="entry name" value="Cu2_monooxygen"/>
    <property type="match status" value="1"/>
</dbReference>
<dbReference type="GO" id="GO:0004500">
    <property type="term" value="F:dopamine beta-monooxygenase activity"/>
    <property type="evidence" value="ECO:0007669"/>
    <property type="project" value="InterPro"/>
</dbReference>
<protein>
    <recommendedName>
        <fullName evidence="7">Cytochrome c domain-containing protein</fullName>
    </recommendedName>
</protein>
<dbReference type="InterPro" id="IPR000945">
    <property type="entry name" value="DBH-like"/>
</dbReference>
<dbReference type="InterPro" id="IPR009056">
    <property type="entry name" value="Cyt_c-like_dom"/>
</dbReference>
<dbReference type="InterPro" id="IPR036909">
    <property type="entry name" value="Cyt_c-like_dom_sf"/>
</dbReference>
<name>A0A0F6W9Y5_9BACT</name>
<proteinExistence type="predicted"/>
<keyword evidence="1 6" id="KW-0349">Heme</keyword>
<evidence type="ECO:0000256" key="3">
    <source>
        <dbReference type="ARBA" id="ARBA00023004"/>
    </source>
</evidence>
<dbReference type="Gene3D" id="2.60.120.310">
    <property type="entry name" value="Copper type II, ascorbate-dependent monooxygenase, N-terminal domain"/>
    <property type="match status" value="1"/>
</dbReference>
<sequence>MLVLLVLSLTACDGDPPASDPDAGTCEPDRAAFASQALPRLERYCGSCHGASPQYGAPMSLLDADALLAVRPDGTRLADRVVARLMDGTMPPVGMPRLPDAEADALARWASCGAADVPQGTGLRASAPVFLSPDEAPPGLATIDLAANEHPVGPEVRDEYRCFTFEPALDGDRFVRRFEMIYDETRVLHHLVLLRDSEHNAPLGEFDCYDGSGMPAGSEYLYAWAPGTGAFQFPEGGLRVSPGDRFLVQIHYNNGAAIPDVRDSSGVRLYLDAPTGTEYGMVAIGPLDFEIPARESRTVSSRCTFASETRVLAGMPHMHQIGTTFDQEIARPEARNPEPLIHLDGWEFETQLFYSLPVTLRAGDALLTSCTFDNTTSEDVSSGQDTSDEMCFDFMYVTPPPASRYCDEGDAEMPSDVRYVPSACLPEGTTTDVALVRGGWVEAATPPALSAGTVPDARWELEGISYYVSTVTTPIGRIDVERTYVLGRGQVITSAGRLVMDVDSHAFVQSVEGPTFGGPNDIGFAGAFDASATPTTIVLDCPGAGDVDVEWGIDGDLLTLGFVSESVPGAQLWPRYTFRRAP</sequence>
<keyword evidence="5" id="KW-0325">Glycoprotein</keyword>
<dbReference type="GO" id="GO:0009055">
    <property type="term" value="F:electron transfer activity"/>
    <property type="evidence" value="ECO:0007669"/>
    <property type="project" value="InterPro"/>
</dbReference>
<dbReference type="Gene3D" id="2.60.120.230">
    <property type="match status" value="1"/>
</dbReference>
<dbReference type="KEGG" id="samy:DB32_008257"/>
<dbReference type="STRING" id="927083.DB32_008257"/>
<evidence type="ECO:0000259" key="7">
    <source>
        <dbReference type="PROSITE" id="PS51007"/>
    </source>
</evidence>
<dbReference type="InterPro" id="IPR036939">
    <property type="entry name" value="Cu2_ascorb_mOase_N_sf"/>
</dbReference>
<evidence type="ECO:0000313" key="8">
    <source>
        <dbReference type="EMBL" id="AKF11108.1"/>
    </source>
</evidence>
<keyword evidence="2 6" id="KW-0479">Metal-binding</keyword>
<dbReference type="Pfam" id="PF03712">
    <property type="entry name" value="Cu2_monoox_C"/>
    <property type="match status" value="1"/>
</dbReference>
<dbReference type="InterPro" id="IPR024548">
    <property type="entry name" value="Cu2_monoox_C"/>
</dbReference>
<dbReference type="GO" id="GO:0020037">
    <property type="term" value="F:heme binding"/>
    <property type="evidence" value="ECO:0007669"/>
    <property type="project" value="InterPro"/>
</dbReference>
<evidence type="ECO:0000256" key="2">
    <source>
        <dbReference type="ARBA" id="ARBA00022723"/>
    </source>
</evidence>
<dbReference type="SUPFAM" id="SSF49742">
    <property type="entry name" value="PHM/PNGase F"/>
    <property type="match status" value="2"/>
</dbReference>
<feature type="domain" description="Cytochrome c" evidence="7">
    <location>
        <begin position="24"/>
        <end position="114"/>
    </location>
</feature>
<keyword evidence="3 6" id="KW-0408">Iron</keyword>
<gene>
    <name evidence="8" type="ORF">DB32_008257</name>
</gene>
<dbReference type="AlphaFoldDB" id="A0A0F6W9Y5"/>
<dbReference type="GO" id="GO:0005507">
    <property type="term" value="F:copper ion binding"/>
    <property type="evidence" value="ECO:0007669"/>
    <property type="project" value="InterPro"/>
</dbReference>
<dbReference type="SUPFAM" id="SSF46626">
    <property type="entry name" value="Cytochrome c"/>
    <property type="match status" value="1"/>
</dbReference>
<dbReference type="InterPro" id="IPR008977">
    <property type="entry name" value="PHM/PNGase_F_dom_sf"/>
</dbReference>
<keyword evidence="4" id="KW-1015">Disulfide bond</keyword>
<evidence type="ECO:0000256" key="1">
    <source>
        <dbReference type="ARBA" id="ARBA00022617"/>
    </source>
</evidence>
<keyword evidence="9" id="KW-1185">Reference proteome</keyword>
<evidence type="ECO:0000256" key="4">
    <source>
        <dbReference type="ARBA" id="ARBA00023157"/>
    </source>
</evidence>
<dbReference type="EMBL" id="CP011125">
    <property type="protein sequence ID" value="AKF11108.1"/>
    <property type="molecule type" value="Genomic_DNA"/>
</dbReference>
<dbReference type="InterPro" id="IPR000323">
    <property type="entry name" value="Cu2_ascorb_mOase_N"/>
</dbReference>
<evidence type="ECO:0000256" key="6">
    <source>
        <dbReference type="PROSITE-ProRule" id="PRU00433"/>
    </source>
</evidence>
<evidence type="ECO:0000313" key="9">
    <source>
        <dbReference type="Proteomes" id="UP000034883"/>
    </source>
</evidence>
<dbReference type="PANTHER" id="PTHR10157:SF23">
    <property type="entry name" value="MOXD1 HOMOLOG 1"/>
    <property type="match status" value="1"/>
</dbReference>